<gene>
    <name evidence="2" type="ORF">C7959_12914</name>
</gene>
<protein>
    <submittedName>
        <fullName evidence="2">Putative spermidine/putrescine transport system substrate-binding protein</fullName>
    </submittedName>
</protein>
<dbReference type="Proteomes" id="UP000295832">
    <property type="component" value="Unassembled WGS sequence"/>
</dbReference>
<keyword evidence="3" id="KW-1185">Reference proteome</keyword>
<keyword evidence="1" id="KW-0732">Signal</keyword>
<sequence length="413" mass="46757">MFKKKVVSLALVITILLLSIIGCTSPQAQKQEENVLEQEWKEVIASAKGTEVNFYMWGGSRTINQWVKGYVAKNLKEKYDITLNMVPMDATDFVNKLLGEKQIGKKEGTIDLLWINGENFKTAMDNELLFGPFADNLPNYNRYMNTDSKQITTDFGFPTKGYEAPYSKAQFIFIYDQNKIEKAPYSFEELIAWVKSHPGKFTYPALPDFTGSAFVRHVIYEITGGYEQYYNLEDEAEIRKKIRPALEFLADLEPYLWREGETYPSTIAQLDNMFADGEVLMSMGYDPSKATSEIVKGTYPDSARTFVLESGTISNTNFLAIPFNSPNKAGALVVANFLESFEAQLSKYNPENWGALPVFSYDKLNDQEKEELADLDLGIATLSQEVLDKHSVPELPADLVPIIEDEWNKIVGK</sequence>
<dbReference type="PANTHER" id="PTHR42779">
    <property type="entry name" value="PROTEIN YNJB"/>
    <property type="match status" value="1"/>
</dbReference>
<dbReference type="NCBIfam" id="NF008633">
    <property type="entry name" value="PRK11622.1"/>
    <property type="match status" value="1"/>
</dbReference>
<proteinExistence type="predicted"/>
<feature type="chain" id="PRO_5020826895" evidence="1">
    <location>
        <begin position="29"/>
        <end position="413"/>
    </location>
</feature>
<evidence type="ECO:0000313" key="2">
    <source>
        <dbReference type="EMBL" id="TDX48353.1"/>
    </source>
</evidence>
<accession>A0A4R8H1D6</accession>
<organism evidence="2 3">
    <name type="scientific">Orenia marismortui</name>
    <dbReference type="NCBI Taxonomy" id="46469"/>
    <lineage>
        <taxon>Bacteria</taxon>
        <taxon>Bacillati</taxon>
        <taxon>Bacillota</taxon>
        <taxon>Clostridia</taxon>
        <taxon>Halanaerobiales</taxon>
        <taxon>Halobacteroidaceae</taxon>
        <taxon>Orenia</taxon>
    </lineage>
</organism>
<evidence type="ECO:0000313" key="3">
    <source>
        <dbReference type="Proteomes" id="UP000295832"/>
    </source>
</evidence>
<dbReference type="STRING" id="926561.GCA_000379025_02408"/>
<comment type="caution">
    <text evidence="2">The sequence shown here is derived from an EMBL/GenBank/DDBJ whole genome shotgun (WGS) entry which is preliminary data.</text>
</comment>
<dbReference type="PIRSF" id="PIRSF029172">
    <property type="entry name" value="UCP029172_ABC_sbc_YnjB"/>
    <property type="match status" value="1"/>
</dbReference>
<dbReference type="Pfam" id="PF13416">
    <property type="entry name" value="SBP_bac_8"/>
    <property type="match status" value="1"/>
</dbReference>
<dbReference type="RefSeq" id="WP_134118126.1">
    <property type="nucleotide sequence ID" value="NZ_SOEG01000029.1"/>
</dbReference>
<dbReference type="SUPFAM" id="SSF53850">
    <property type="entry name" value="Periplasmic binding protein-like II"/>
    <property type="match status" value="1"/>
</dbReference>
<dbReference type="InterPro" id="IPR006059">
    <property type="entry name" value="SBP"/>
</dbReference>
<dbReference type="PROSITE" id="PS51257">
    <property type="entry name" value="PROKAR_LIPOPROTEIN"/>
    <property type="match status" value="1"/>
</dbReference>
<dbReference type="AlphaFoldDB" id="A0A4R8H1D6"/>
<dbReference type="EMBL" id="SOEG01000029">
    <property type="protein sequence ID" value="TDX48353.1"/>
    <property type="molecule type" value="Genomic_DNA"/>
</dbReference>
<feature type="signal peptide" evidence="1">
    <location>
        <begin position="1"/>
        <end position="28"/>
    </location>
</feature>
<dbReference type="PANTHER" id="PTHR42779:SF1">
    <property type="entry name" value="PROTEIN YNJB"/>
    <property type="match status" value="1"/>
</dbReference>
<dbReference type="Gene3D" id="3.40.190.10">
    <property type="entry name" value="Periplasmic binding protein-like II"/>
    <property type="match status" value="2"/>
</dbReference>
<reference evidence="2 3" key="1">
    <citation type="submission" date="2019-03" db="EMBL/GenBank/DDBJ databases">
        <title>Subsurface microbial communities from deep shales in Ohio and West Virginia, USA.</title>
        <authorList>
            <person name="Wrighton K."/>
        </authorList>
    </citation>
    <scope>NUCLEOTIDE SEQUENCE [LARGE SCALE GENOMIC DNA]</scope>
    <source>
        <strain evidence="2 3">MSL 6dP</strain>
    </source>
</reference>
<name>A0A4R8H1D6_9FIRM</name>
<evidence type="ECO:0000256" key="1">
    <source>
        <dbReference type="SAM" id="SignalP"/>
    </source>
</evidence>
<dbReference type="InterPro" id="IPR027020">
    <property type="entry name" value="YnjB"/>
</dbReference>